<keyword evidence="7" id="KW-1185">Reference proteome</keyword>
<dbReference type="Pfam" id="PF00872">
    <property type="entry name" value="Transposase_mut"/>
    <property type="match status" value="1"/>
</dbReference>
<evidence type="ECO:0000256" key="1">
    <source>
        <dbReference type="ARBA" id="ARBA00002190"/>
    </source>
</evidence>
<gene>
    <name evidence="6" type="ORF">PAECIP111893_02312</name>
</gene>
<evidence type="ECO:0000256" key="2">
    <source>
        <dbReference type="ARBA" id="ARBA00010961"/>
    </source>
</evidence>
<keyword evidence="3" id="KW-0815">Transposition</keyword>
<comment type="caution">
    <text evidence="6">The sequence shown here is derived from an EMBL/GenBank/DDBJ whole genome shotgun (WGS) entry which is preliminary data.</text>
</comment>
<dbReference type="InterPro" id="IPR001207">
    <property type="entry name" value="Transposase_mutator"/>
</dbReference>
<evidence type="ECO:0000313" key="7">
    <source>
        <dbReference type="Proteomes" id="UP000838686"/>
    </source>
</evidence>
<proteinExistence type="inferred from homology"/>
<evidence type="ECO:0000256" key="4">
    <source>
        <dbReference type="ARBA" id="ARBA00023125"/>
    </source>
</evidence>
<dbReference type="Proteomes" id="UP000838686">
    <property type="component" value="Unassembled WGS sequence"/>
</dbReference>
<evidence type="ECO:0000313" key="6">
    <source>
        <dbReference type="EMBL" id="CAH1205246.1"/>
    </source>
</evidence>
<accession>A0ABM9C7K8</accession>
<name>A0ABM9C7K8_9BACL</name>
<organism evidence="6 7">
    <name type="scientific">Paenibacillus plantiphilus</name>
    <dbReference type="NCBI Taxonomy" id="2905650"/>
    <lineage>
        <taxon>Bacteria</taxon>
        <taxon>Bacillati</taxon>
        <taxon>Bacillota</taxon>
        <taxon>Bacilli</taxon>
        <taxon>Bacillales</taxon>
        <taxon>Paenibacillaceae</taxon>
        <taxon>Paenibacillus</taxon>
    </lineage>
</organism>
<evidence type="ECO:0000256" key="5">
    <source>
        <dbReference type="ARBA" id="ARBA00023172"/>
    </source>
</evidence>
<comment type="function">
    <text evidence="1">Required for the transposition of the insertion element.</text>
</comment>
<comment type="similarity">
    <text evidence="2">Belongs to the transposase mutator family.</text>
</comment>
<dbReference type="EMBL" id="CAKMMF010000011">
    <property type="protein sequence ID" value="CAH1205246.1"/>
    <property type="molecule type" value="Genomic_DNA"/>
</dbReference>
<evidence type="ECO:0008006" key="8">
    <source>
        <dbReference type="Google" id="ProtNLM"/>
    </source>
</evidence>
<sequence length="90" mass="10666">MTNIPENALTNLFENLVTQFVQDNLESIMRAEIAAFMESDECDRHNNRNGYYKRTLHTKYGNIEELSVPRDRQGHFQTHVFEPYQRRDGC</sequence>
<protein>
    <recommendedName>
        <fullName evidence="8">Mutator family transposase</fullName>
    </recommendedName>
</protein>
<evidence type="ECO:0000256" key="3">
    <source>
        <dbReference type="ARBA" id="ARBA00022578"/>
    </source>
</evidence>
<reference evidence="6" key="1">
    <citation type="submission" date="2022-01" db="EMBL/GenBank/DDBJ databases">
        <authorList>
            <person name="Criscuolo A."/>
        </authorList>
    </citation>
    <scope>NUCLEOTIDE SEQUENCE</scope>
    <source>
        <strain evidence="6">CIP111893</strain>
    </source>
</reference>
<keyword evidence="5" id="KW-0233">DNA recombination</keyword>
<keyword evidence="4" id="KW-0238">DNA-binding</keyword>